<proteinExistence type="predicted"/>
<evidence type="ECO:0000256" key="1">
    <source>
        <dbReference type="SAM" id="SignalP"/>
    </source>
</evidence>
<name>A0A0A9GIS0_ARUDO</name>
<dbReference type="EMBL" id="GBRH01177323">
    <property type="protein sequence ID" value="JAE20573.1"/>
    <property type="molecule type" value="Transcribed_RNA"/>
</dbReference>
<sequence>MLLLKLFLSGASGVSLSENSLSSTRPNISAMLPSPEALCVPLATRLP</sequence>
<reference evidence="2" key="1">
    <citation type="submission" date="2014-09" db="EMBL/GenBank/DDBJ databases">
        <authorList>
            <person name="Magalhaes I.L.F."/>
            <person name="Oliveira U."/>
            <person name="Santos F.R."/>
            <person name="Vidigal T.H.D.A."/>
            <person name="Brescovit A.D."/>
            <person name="Santos A.J."/>
        </authorList>
    </citation>
    <scope>NUCLEOTIDE SEQUENCE</scope>
    <source>
        <tissue evidence="2">Shoot tissue taken approximately 20 cm above the soil surface</tissue>
    </source>
</reference>
<reference evidence="2" key="2">
    <citation type="journal article" date="2015" name="Data Brief">
        <title>Shoot transcriptome of the giant reed, Arundo donax.</title>
        <authorList>
            <person name="Barrero R.A."/>
            <person name="Guerrero F.D."/>
            <person name="Moolhuijzen P."/>
            <person name="Goolsby J.A."/>
            <person name="Tidwell J."/>
            <person name="Bellgard S.E."/>
            <person name="Bellgard M.I."/>
        </authorList>
    </citation>
    <scope>NUCLEOTIDE SEQUENCE</scope>
    <source>
        <tissue evidence="2">Shoot tissue taken approximately 20 cm above the soil surface</tissue>
    </source>
</reference>
<evidence type="ECO:0000313" key="2">
    <source>
        <dbReference type="EMBL" id="JAE20573.1"/>
    </source>
</evidence>
<accession>A0A0A9GIS0</accession>
<organism evidence="2">
    <name type="scientific">Arundo donax</name>
    <name type="common">Giant reed</name>
    <name type="synonym">Donax arundinaceus</name>
    <dbReference type="NCBI Taxonomy" id="35708"/>
    <lineage>
        <taxon>Eukaryota</taxon>
        <taxon>Viridiplantae</taxon>
        <taxon>Streptophyta</taxon>
        <taxon>Embryophyta</taxon>
        <taxon>Tracheophyta</taxon>
        <taxon>Spermatophyta</taxon>
        <taxon>Magnoliopsida</taxon>
        <taxon>Liliopsida</taxon>
        <taxon>Poales</taxon>
        <taxon>Poaceae</taxon>
        <taxon>PACMAD clade</taxon>
        <taxon>Arundinoideae</taxon>
        <taxon>Arundineae</taxon>
        <taxon>Arundo</taxon>
    </lineage>
</organism>
<keyword evidence="1" id="KW-0732">Signal</keyword>
<protein>
    <submittedName>
        <fullName evidence="2">Uncharacterized protein</fullName>
    </submittedName>
</protein>
<dbReference type="AlphaFoldDB" id="A0A0A9GIS0"/>
<feature type="chain" id="PRO_5002062614" evidence="1">
    <location>
        <begin position="18"/>
        <end position="47"/>
    </location>
</feature>
<feature type="signal peptide" evidence="1">
    <location>
        <begin position="1"/>
        <end position="17"/>
    </location>
</feature>